<comment type="caution">
    <text evidence="3">The sequence shown here is derived from an EMBL/GenBank/DDBJ whole genome shotgun (WGS) entry which is preliminary data.</text>
</comment>
<gene>
    <name evidence="3" type="ORF">CLV32_2754</name>
</gene>
<protein>
    <submittedName>
        <fullName evidence="3">Glycosyltransferase involved in cell wall biosynthesis</fullName>
    </submittedName>
</protein>
<dbReference type="Gene3D" id="3.40.50.2000">
    <property type="entry name" value="Glycogen Phosphorylase B"/>
    <property type="match status" value="2"/>
</dbReference>
<dbReference type="GO" id="GO:0016757">
    <property type="term" value="F:glycosyltransferase activity"/>
    <property type="evidence" value="ECO:0007669"/>
    <property type="project" value="InterPro"/>
</dbReference>
<dbReference type="Pfam" id="PF00534">
    <property type="entry name" value="Glycos_transf_1"/>
    <property type="match status" value="1"/>
</dbReference>
<proteinExistence type="predicted"/>
<feature type="domain" description="Glycosyl transferase family 1" evidence="1">
    <location>
        <begin position="208"/>
        <end position="358"/>
    </location>
</feature>
<evidence type="ECO:0000313" key="4">
    <source>
        <dbReference type="Proteomes" id="UP000295499"/>
    </source>
</evidence>
<sequence length="389" mass="44216">MKRIKVAFFAEILVEDFDGASRTMFQLINRIDPEIFEFLFICGLGPGLLRGFECFRIPSVTLPLNTTYKMAVPFLVQQELREKLNHFAPDIVHIATPSWLGNFALKHAKQAQVPVISIYHTHFISYIDYYFKYTPFLIEPVKQRLAESQQVFYNQCDVVYVPSQSICGELLQMGIAQRRMKIWKRGIDAALFSPAKRDPGLMRELTGNNHPTLLFASRLVWEKNLETLFRIYDLIQKQNIKCNFVIAGEGIARKACELRMKSAIFTGKVSHEKLSVLYASSDIFVFPSVSETCGNVVLEAMASGLPCIIADGGGSKDFIKQGFNGFTCSPYQEQDYVNKISLLLESNRLAHQFSNNGLEHSRGFCWNRLAATYFQELQELSKIDAMVLA</sequence>
<dbReference type="InterPro" id="IPR050194">
    <property type="entry name" value="Glycosyltransferase_grp1"/>
</dbReference>
<dbReference type="AlphaFoldDB" id="A0A4V3C3D4"/>
<dbReference type="PANTHER" id="PTHR45947:SF3">
    <property type="entry name" value="SULFOQUINOVOSYL TRANSFERASE SQD2"/>
    <property type="match status" value="1"/>
</dbReference>
<keyword evidence="3" id="KW-0808">Transferase</keyword>
<feature type="domain" description="Glycosyltransferase subfamily 4-like N-terminal" evidence="2">
    <location>
        <begin position="18"/>
        <end position="189"/>
    </location>
</feature>
<dbReference type="InterPro" id="IPR001296">
    <property type="entry name" value="Glyco_trans_1"/>
</dbReference>
<dbReference type="InterPro" id="IPR028098">
    <property type="entry name" value="Glyco_trans_4-like_N"/>
</dbReference>
<evidence type="ECO:0000259" key="2">
    <source>
        <dbReference type="Pfam" id="PF13439"/>
    </source>
</evidence>
<dbReference type="Proteomes" id="UP000295499">
    <property type="component" value="Unassembled WGS sequence"/>
</dbReference>
<dbReference type="Pfam" id="PF13439">
    <property type="entry name" value="Glyco_transf_4"/>
    <property type="match status" value="1"/>
</dbReference>
<dbReference type="OrthoDB" id="596635at2"/>
<dbReference type="EMBL" id="SNWM01000003">
    <property type="protein sequence ID" value="TDO21648.1"/>
    <property type="molecule type" value="Genomic_DNA"/>
</dbReference>
<accession>A0A4V3C3D4</accession>
<evidence type="ECO:0000313" key="3">
    <source>
        <dbReference type="EMBL" id="TDO21648.1"/>
    </source>
</evidence>
<evidence type="ECO:0000259" key="1">
    <source>
        <dbReference type="Pfam" id="PF00534"/>
    </source>
</evidence>
<reference evidence="3 4" key="1">
    <citation type="submission" date="2019-03" db="EMBL/GenBank/DDBJ databases">
        <title>Genomic Encyclopedia of Archaeal and Bacterial Type Strains, Phase II (KMG-II): from individual species to whole genera.</title>
        <authorList>
            <person name="Goeker M."/>
        </authorList>
    </citation>
    <scope>NUCLEOTIDE SEQUENCE [LARGE SCALE GENOMIC DNA]</scope>
    <source>
        <strain evidence="3 4">DSM 19034</strain>
    </source>
</reference>
<dbReference type="RefSeq" id="WP_133556311.1">
    <property type="nucleotide sequence ID" value="NZ_SNWM01000003.1"/>
</dbReference>
<dbReference type="CDD" id="cd03814">
    <property type="entry name" value="GT4-like"/>
    <property type="match status" value="1"/>
</dbReference>
<organism evidence="3 4">
    <name type="scientific">Pedobacter duraquae</name>
    <dbReference type="NCBI Taxonomy" id="425511"/>
    <lineage>
        <taxon>Bacteria</taxon>
        <taxon>Pseudomonadati</taxon>
        <taxon>Bacteroidota</taxon>
        <taxon>Sphingobacteriia</taxon>
        <taxon>Sphingobacteriales</taxon>
        <taxon>Sphingobacteriaceae</taxon>
        <taxon>Pedobacter</taxon>
    </lineage>
</organism>
<dbReference type="SUPFAM" id="SSF53756">
    <property type="entry name" value="UDP-Glycosyltransferase/glycogen phosphorylase"/>
    <property type="match status" value="1"/>
</dbReference>
<keyword evidence="4" id="KW-1185">Reference proteome</keyword>
<name>A0A4V3C3D4_9SPHI</name>
<dbReference type="PANTHER" id="PTHR45947">
    <property type="entry name" value="SULFOQUINOVOSYL TRANSFERASE SQD2"/>
    <property type="match status" value="1"/>
</dbReference>